<dbReference type="SUPFAM" id="SSF53474">
    <property type="entry name" value="alpha/beta-Hydrolases"/>
    <property type="match status" value="1"/>
</dbReference>
<accession>A0A1I0ZUP7</accession>
<dbReference type="Proteomes" id="UP000199113">
    <property type="component" value="Unassembled WGS sequence"/>
</dbReference>
<dbReference type="OrthoDB" id="9803828at2"/>
<feature type="domain" description="BD-FAE-like" evidence="2">
    <location>
        <begin position="154"/>
        <end position="362"/>
    </location>
</feature>
<evidence type="ECO:0000313" key="6">
    <source>
        <dbReference type="Proteomes" id="UP000233565"/>
    </source>
</evidence>
<keyword evidence="1 3" id="KW-0378">Hydrolase</keyword>
<reference evidence="3 6" key="2">
    <citation type="submission" date="2017-12" db="EMBL/GenBank/DDBJ databases">
        <title>Pharmacopeia of the Arctic Ocean.</title>
        <authorList>
            <person name="Collins E."/>
            <person name="Ducluzeau A.-L."/>
        </authorList>
    </citation>
    <scope>NUCLEOTIDE SEQUENCE [LARGE SCALE GENOMIC DNA]</scope>
    <source>
        <strain evidence="3 6">DSM 23325</strain>
    </source>
</reference>
<evidence type="ECO:0000256" key="1">
    <source>
        <dbReference type="ARBA" id="ARBA00022801"/>
    </source>
</evidence>
<dbReference type="Proteomes" id="UP000233565">
    <property type="component" value="Unassembled WGS sequence"/>
</dbReference>
<organism evidence="4 5">
    <name type="scientific">Nocardioides alpinus</name>
    <dbReference type="NCBI Taxonomy" id="748909"/>
    <lineage>
        <taxon>Bacteria</taxon>
        <taxon>Bacillati</taxon>
        <taxon>Actinomycetota</taxon>
        <taxon>Actinomycetes</taxon>
        <taxon>Propionibacteriales</taxon>
        <taxon>Nocardioidaceae</taxon>
        <taxon>Nocardioides</taxon>
    </lineage>
</organism>
<reference evidence="4" key="1">
    <citation type="submission" date="2016-10" db="EMBL/GenBank/DDBJ databases">
        <authorList>
            <person name="de Groot N.N."/>
        </authorList>
    </citation>
    <scope>NUCLEOTIDE SEQUENCE [LARGE SCALE GENOMIC DNA]</scope>
    <source>
        <strain evidence="4">CGMCC 1.10697</strain>
    </source>
</reference>
<dbReference type="InterPro" id="IPR049492">
    <property type="entry name" value="BD-FAE-like_dom"/>
</dbReference>
<dbReference type="PANTHER" id="PTHR48081">
    <property type="entry name" value="AB HYDROLASE SUPERFAMILY PROTEIN C4A8.06C"/>
    <property type="match status" value="1"/>
</dbReference>
<dbReference type="EMBL" id="PJBV01000014">
    <property type="protein sequence ID" value="PKH41859.1"/>
    <property type="molecule type" value="Genomic_DNA"/>
</dbReference>
<dbReference type="InterPro" id="IPR050300">
    <property type="entry name" value="GDXG_lipolytic_enzyme"/>
</dbReference>
<dbReference type="GO" id="GO:0016787">
    <property type="term" value="F:hydrolase activity"/>
    <property type="evidence" value="ECO:0007669"/>
    <property type="project" value="UniProtKB-KW"/>
</dbReference>
<gene>
    <name evidence="3" type="ORF">CXG46_08360</name>
    <name evidence="4" type="ORF">SAMN05192575_106157</name>
</gene>
<evidence type="ECO:0000313" key="5">
    <source>
        <dbReference type="Proteomes" id="UP000199113"/>
    </source>
</evidence>
<dbReference type="InterPro" id="IPR029058">
    <property type="entry name" value="AB_hydrolase_fold"/>
</dbReference>
<dbReference type="RefSeq" id="WP_091199387.1">
    <property type="nucleotide sequence ID" value="NZ_FOKC01000006.1"/>
</dbReference>
<name>A0A1I0ZUP7_9ACTN</name>
<dbReference type="AlphaFoldDB" id="A0A1I0ZUP7"/>
<evidence type="ECO:0000313" key="3">
    <source>
        <dbReference type="EMBL" id="PKH41859.1"/>
    </source>
</evidence>
<protein>
    <submittedName>
        <fullName evidence="4">Acetyl esterase/lipase</fullName>
    </submittedName>
    <submittedName>
        <fullName evidence="3">Alpha/beta hydrolase</fullName>
    </submittedName>
</protein>
<dbReference type="PANTHER" id="PTHR48081:SF33">
    <property type="entry name" value="KYNURENINE FORMAMIDASE"/>
    <property type="match status" value="1"/>
</dbReference>
<dbReference type="Gene3D" id="3.40.50.1820">
    <property type="entry name" value="alpha/beta hydrolase"/>
    <property type="match status" value="1"/>
</dbReference>
<sequence length="437" mass="47049">MSFLSRQSVIAALTVNAVRPSRGQRSGVGSFAAGFVFNETAPQLLALTALDAAAHLTKGRRQGFRAKAGLALAGASALGLARMVHQSRRAGAGFEEALVEGLGVDYVEQLDQAPTPADLATPWRRLARPFHFADDGVRVIRNLSYSEAGKRGRLDIYLPAGKDAIKDAPVLLQVHGGAWSVGEKEHQGRPLMNQMAAKGWVCVAINYRLSPRDAWPAHIVDVKRAIAWIKDNIADYGGDPDYLAITGGSAGGHLTALAALTPGDPAFQPGFEDADTRVQAAVPFYGVYDFAGSTGLTNAIGMRDAFLGPKVMKTTWADAPDTYEAASPILRITPDAPDFFVIHGELDSLVAVDQARMFVAELRRTSRKSVVYAELPGAQHAFDVFHSIRSAHAVRAVDRYLTWHWNTWRHGLEADSGVEPGEMSADLDDDARADRGA</sequence>
<keyword evidence="6" id="KW-1185">Reference proteome</keyword>
<dbReference type="Pfam" id="PF20434">
    <property type="entry name" value="BD-FAE"/>
    <property type="match status" value="1"/>
</dbReference>
<evidence type="ECO:0000313" key="4">
    <source>
        <dbReference type="EMBL" id="SFB27953.1"/>
    </source>
</evidence>
<dbReference type="EMBL" id="FOKC01000006">
    <property type="protein sequence ID" value="SFB27953.1"/>
    <property type="molecule type" value="Genomic_DNA"/>
</dbReference>
<proteinExistence type="predicted"/>
<evidence type="ECO:0000259" key="2">
    <source>
        <dbReference type="Pfam" id="PF20434"/>
    </source>
</evidence>
<dbReference type="STRING" id="748909.SAMN05192575_106157"/>